<name>G7NRK9_MACMU</name>
<dbReference type="EMBL" id="CM001273">
    <property type="protein sequence ID" value="EHH31086.1"/>
    <property type="molecule type" value="Genomic_DNA"/>
</dbReference>
<reference evidence="2" key="1">
    <citation type="journal article" date="2011" name="Nat. Biotechnol.">
        <title>Genome sequencing and comparison of two nonhuman primate animal models, the cynomolgus and Chinese rhesus macaques.</title>
        <authorList>
            <person name="Yan G."/>
            <person name="Zhang G."/>
            <person name="Fang X."/>
            <person name="Zhang Y."/>
            <person name="Li C."/>
            <person name="Ling F."/>
            <person name="Cooper D.N."/>
            <person name="Li Q."/>
            <person name="Li Y."/>
            <person name="van Gool A.J."/>
            <person name="Du H."/>
            <person name="Chen J."/>
            <person name="Chen R."/>
            <person name="Zhang P."/>
            <person name="Huang Z."/>
            <person name="Thompson J.R."/>
            <person name="Meng Y."/>
            <person name="Bai Y."/>
            <person name="Wang J."/>
            <person name="Zhuo M."/>
            <person name="Wang T."/>
            <person name="Huang Y."/>
            <person name="Wei L."/>
            <person name="Li J."/>
            <person name="Wang Z."/>
            <person name="Hu H."/>
            <person name="Yang P."/>
            <person name="Le L."/>
            <person name="Stenson P.D."/>
            <person name="Li B."/>
            <person name="Liu X."/>
            <person name="Ball E.V."/>
            <person name="An N."/>
            <person name="Huang Q."/>
            <person name="Zhang Y."/>
            <person name="Fan W."/>
            <person name="Zhang X."/>
            <person name="Li Y."/>
            <person name="Wang W."/>
            <person name="Katze M.G."/>
            <person name="Su B."/>
            <person name="Nielsen R."/>
            <person name="Yang H."/>
            <person name="Wang J."/>
            <person name="Wang X."/>
            <person name="Wang J."/>
        </authorList>
    </citation>
    <scope>NUCLEOTIDE SEQUENCE [LARGE SCALE GENOMIC DNA]</scope>
    <source>
        <strain evidence="2">CR-5</strain>
    </source>
</reference>
<feature type="non-terminal residue" evidence="2">
    <location>
        <position position="49"/>
    </location>
</feature>
<accession>G7NRK9</accession>
<proteinExistence type="predicted"/>
<keyword evidence="1" id="KW-0812">Transmembrane</keyword>
<evidence type="ECO:0000313" key="2">
    <source>
        <dbReference type="EMBL" id="EHH31086.1"/>
    </source>
</evidence>
<feature type="transmembrane region" description="Helical" evidence="1">
    <location>
        <begin position="29"/>
        <end position="48"/>
    </location>
</feature>
<protein>
    <submittedName>
        <fullName evidence="2">Uncharacterized protein</fullName>
    </submittedName>
</protein>
<keyword evidence="1" id="KW-0472">Membrane</keyword>
<feature type="non-terminal residue" evidence="2">
    <location>
        <position position="1"/>
    </location>
</feature>
<gene>
    <name evidence="2" type="ORF">EGK_20939</name>
</gene>
<sequence length="49" mass="5618">SNTDVYFIKKVTNRWTAGSSYKMTRMKSIGKILLLQIFIGNCSMFVLVI</sequence>
<evidence type="ECO:0000256" key="1">
    <source>
        <dbReference type="SAM" id="Phobius"/>
    </source>
</evidence>
<dbReference type="Proteomes" id="UP000013456">
    <property type="component" value="Chromosome X"/>
</dbReference>
<dbReference type="AlphaFoldDB" id="G7NRK9"/>
<organism evidence="2">
    <name type="scientific">Macaca mulatta</name>
    <name type="common">Rhesus macaque</name>
    <dbReference type="NCBI Taxonomy" id="9544"/>
    <lineage>
        <taxon>Eukaryota</taxon>
        <taxon>Metazoa</taxon>
        <taxon>Chordata</taxon>
        <taxon>Craniata</taxon>
        <taxon>Vertebrata</taxon>
        <taxon>Euteleostomi</taxon>
        <taxon>Mammalia</taxon>
        <taxon>Eutheria</taxon>
        <taxon>Euarchontoglires</taxon>
        <taxon>Primates</taxon>
        <taxon>Haplorrhini</taxon>
        <taxon>Catarrhini</taxon>
        <taxon>Cercopithecidae</taxon>
        <taxon>Cercopithecinae</taxon>
        <taxon>Macaca</taxon>
    </lineage>
</organism>
<keyword evidence="1" id="KW-1133">Transmembrane helix</keyword>